<dbReference type="Proteomes" id="UP000009183">
    <property type="component" value="Chromosome 7"/>
</dbReference>
<keyword evidence="3" id="KW-1185">Reference proteome</keyword>
<proteinExistence type="predicted"/>
<sequence length="92" mass="9426">MGMPGGYGPYGSSPTGYNPSSAAAVGNSTANEEIVASQFMENSVCIIGQQSEGSAVWIAAPDRDISDFPASSFYNLPPSPSEPTCSFDPSIG</sequence>
<dbReference type="PaxDb" id="29760-VIT_07s0095g00420.t01"/>
<dbReference type="InterPro" id="IPR044277">
    <property type="entry name" value="GIP1"/>
</dbReference>
<evidence type="ECO:0000313" key="2">
    <source>
        <dbReference type="EMBL" id="CCB44989.1"/>
    </source>
</evidence>
<dbReference type="EMBL" id="FN594971">
    <property type="protein sequence ID" value="CCB44989.1"/>
    <property type="molecule type" value="Genomic_DNA"/>
</dbReference>
<dbReference type="eggNOG" id="ENOG502QQJY">
    <property type="taxonomic scope" value="Eukaryota"/>
</dbReference>
<dbReference type="HOGENOM" id="CLU_2417692_0_0_1"/>
<organism evidence="2 3">
    <name type="scientific">Vitis vinifera</name>
    <name type="common">Grape</name>
    <dbReference type="NCBI Taxonomy" id="29760"/>
    <lineage>
        <taxon>Eukaryota</taxon>
        <taxon>Viridiplantae</taxon>
        <taxon>Streptophyta</taxon>
        <taxon>Embryophyta</taxon>
        <taxon>Tracheophyta</taxon>
        <taxon>Spermatophyta</taxon>
        <taxon>Magnoliopsida</taxon>
        <taxon>eudicotyledons</taxon>
        <taxon>Gunneridae</taxon>
        <taxon>Pentapetalae</taxon>
        <taxon>rosids</taxon>
        <taxon>Vitales</taxon>
        <taxon>Vitaceae</taxon>
        <taxon>Viteae</taxon>
        <taxon>Vitis</taxon>
    </lineage>
</organism>
<dbReference type="AlphaFoldDB" id="F6GYG8"/>
<dbReference type="PANTHER" id="PTHR46775:SF1">
    <property type="entry name" value="FLOCCULATION PROTEIN (DUF1296)"/>
    <property type="match status" value="1"/>
</dbReference>
<evidence type="ECO:0000256" key="1">
    <source>
        <dbReference type="SAM" id="MobiDB-lite"/>
    </source>
</evidence>
<dbReference type="InParanoid" id="F6GYG8"/>
<evidence type="ECO:0000313" key="3">
    <source>
        <dbReference type="Proteomes" id="UP000009183"/>
    </source>
</evidence>
<feature type="compositionally biased region" description="Low complexity" evidence="1">
    <location>
        <begin position="10"/>
        <end position="21"/>
    </location>
</feature>
<accession>F6GYG8</accession>
<reference evidence="3" key="1">
    <citation type="journal article" date="2007" name="Nature">
        <title>The grapevine genome sequence suggests ancestral hexaploidization in major angiosperm phyla.</title>
        <authorList>
            <consortium name="The French-Italian Public Consortium for Grapevine Genome Characterization."/>
            <person name="Jaillon O."/>
            <person name="Aury J.-M."/>
            <person name="Noel B."/>
            <person name="Policriti A."/>
            <person name="Clepet C."/>
            <person name="Casagrande A."/>
            <person name="Choisne N."/>
            <person name="Aubourg S."/>
            <person name="Vitulo N."/>
            <person name="Jubin C."/>
            <person name="Vezzi A."/>
            <person name="Legeai F."/>
            <person name="Hugueney P."/>
            <person name="Dasilva C."/>
            <person name="Horner D."/>
            <person name="Mica E."/>
            <person name="Jublot D."/>
            <person name="Poulain J."/>
            <person name="Bruyere C."/>
            <person name="Billault A."/>
            <person name="Segurens B."/>
            <person name="Gouyvenoux M."/>
            <person name="Ugarte E."/>
            <person name="Cattonaro F."/>
            <person name="Anthouard V."/>
            <person name="Vico V."/>
            <person name="Del Fabbro C."/>
            <person name="Alaux M."/>
            <person name="Di Gaspero G."/>
            <person name="Dumas V."/>
            <person name="Felice N."/>
            <person name="Paillard S."/>
            <person name="Juman I."/>
            <person name="Moroldo M."/>
            <person name="Scalabrin S."/>
            <person name="Canaguier A."/>
            <person name="Le Clainche I."/>
            <person name="Malacrida G."/>
            <person name="Durand E."/>
            <person name="Pesole G."/>
            <person name="Laucou V."/>
            <person name="Chatelet P."/>
            <person name="Merdinoglu D."/>
            <person name="Delledonne M."/>
            <person name="Pezzotti M."/>
            <person name="Lecharny A."/>
            <person name="Scarpelli C."/>
            <person name="Artiguenave F."/>
            <person name="Pe M.E."/>
            <person name="Valle G."/>
            <person name="Morgante M."/>
            <person name="Caboche M."/>
            <person name="Adam-Blondon A.-F."/>
            <person name="Weissenbach J."/>
            <person name="Quetier F."/>
            <person name="Wincker P."/>
        </authorList>
    </citation>
    <scope>NUCLEOTIDE SEQUENCE [LARGE SCALE GENOMIC DNA]</scope>
    <source>
        <strain evidence="3">cv. Pinot noir / PN40024</strain>
    </source>
</reference>
<dbReference type="PANTHER" id="PTHR46775">
    <property type="entry name" value="FLOCCULATION PROTEIN (DUF1296)"/>
    <property type="match status" value="1"/>
</dbReference>
<feature type="region of interest" description="Disordered" evidence="1">
    <location>
        <begin position="1"/>
        <end position="28"/>
    </location>
</feature>
<gene>
    <name evidence="2" type="ordered locus">VIT_07s0095g00420</name>
</gene>
<dbReference type="STRING" id="29760.F6GYG8"/>
<protein>
    <submittedName>
        <fullName evidence="2">Uncharacterized protein</fullName>
    </submittedName>
</protein>
<name>F6GYG8_VITVI</name>
<dbReference type="OrthoDB" id="753279at2759"/>